<accession>A0A0A9FRM8</accession>
<protein>
    <recommendedName>
        <fullName evidence="2">F-box associated domain-containing protein</fullName>
    </recommendedName>
</protein>
<evidence type="ECO:0008006" key="2">
    <source>
        <dbReference type="Google" id="ProtNLM"/>
    </source>
</evidence>
<reference evidence="1" key="1">
    <citation type="submission" date="2014-09" db="EMBL/GenBank/DDBJ databases">
        <authorList>
            <person name="Magalhaes I.L.F."/>
            <person name="Oliveira U."/>
            <person name="Santos F.R."/>
            <person name="Vidigal T.H.D.A."/>
            <person name="Brescovit A.D."/>
            <person name="Santos A.J."/>
        </authorList>
    </citation>
    <scope>NUCLEOTIDE SEQUENCE</scope>
    <source>
        <tissue evidence="1">Shoot tissue taken approximately 20 cm above the soil surface</tissue>
    </source>
</reference>
<sequence length="238" mass="25601">MALVVWDPITGDQQHLPLPGYPHAYCTGAVLCAAAGCDHLDCRGGPFKVVFVGTDDVEGVTWASEYSSEIGAWSASTTVDSDSYVEMRPSLLAGDALYFTLESNLRVLKYDLGGRVLSVIDAPRVPGGIVMTAEGGGLGFAGVEDYSLYLWSWEAGPEPEGIAGWVQCRVTELDKLLPFPAISVSLDVIGFAEGTDIISMSTDVGGLHNQAQIRTGEEGRRLRGLLHHRTLHELLHSR</sequence>
<organism evidence="1">
    <name type="scientific">Arundo donax</name>
    <name type="common">Giant reed</name>
    <name type="synonym">Donax arundinaceus</name>
    <dbReference type="NCBI Taxonomy" id="35708"/>
    <lineage>
        <taxon>Eukaryota</taxon>
        <taxon>Viridiplantae</taxon>
        <taxon>Streptophyta</taxon>
        <taxon>Embryophyta</taxon>
        <taxon>Tracheophyta</taxon>
        <taxon>Spermatophyta</taxon>
        <taxon>Magnoliopsida</taxon>
        <taxon>Liliopsida</taxon>
        <taxon>Poales</taxon>
        <taxon>Poaceae</taxon>
        <taxon>PACMAD clade</taxon>
        <taxon>Arundinoideae</taxon>
        <taxon>Arundineae</taxon>
        <taxon>Arundo</taxon>
    </lineage>
</organism>
<reference evidence="1" key="2">
    <citation type="journal article" date="2015" name="Data Brief">
        <title>Shoot transcriptome of the giant reed, Arundo donax.</title>
        <authorList>
            <person name="Barrero R.A."/>
            <person name="Guerrero F.D."/>
            <person name="Moolhuijzen P."/>
            <person name="Goolsby J.A."/>
            <person name="Tidwell J."/>
            <person name="Bellgard S.E."/>
            <person name="Bellgard M.I."/>
        </authorList>
    </citation>
    <scope>NUCLEOTIDE SEQUENCE</scope>
    <source>
        <tissue evidence="1">Shoot tissue taken approximately 20 cm above the soil surface</tissue>
    </source>
</reference>
<dbReference type="AlphaFoldDB" id="A0A0A9FRM8"/>
<dbReference type="PANTHER" id="PTHR32133">
    <property type="entry name" value="OS07G0120400 PROTEIN"/>
    <property type="match status" value="1"/>
</dbReference>
<dbReference type="PANTHER" id="PTHR32133:SF408">
    <property type="entry name" value="OS07G0120400 PROTEIN"/>
    <property type="match status" value="1"/>
</dbReference>
<evidence type="ECO:0000313" key="1">
    <source>
        <dbReference type="EMBL" id="JAE10948.1"/>
    </source>
</evidence>
<proteinExistence type="predicted"/>
<name>A0A0A9FRM8_ARUDO</name>
<dbReference type="EMBL" id="GBRH01186948">
    <property type="protein sequence ID" value="JAE10948.1"/>
    <property type="molecule type" value="Transcribed_RNA"/>
</dbReference>